<feature type="domain" description="ABC transmembrane type-1" evidence="9">
    <location>
        <begin position="33"/>
        <end position="322"/>
    </location>
</feature>
<sequence length="575" mass="63516">MLKKNKPASESPALTGKLFLKRYSKKQSFLLYAAVLSGTASTLLLLIQWVTFSYLAHSLFIEKAQLNDFYSSYILLFGSLIGQPLFTRLQVHLSQKASVLIRNDIRLSILAKWRMSSPLVLKKHSAGASAAQWVEEVESMDSYFSRYWPQQNLAIISPILILSVIAWLDWLSALLLLISAPLIPLFMILVGMGAEKVNQKYSLIRQRLAGHFLDRVANLDYIKLLRSESAIYDEVKVNSEGYRTVVMKTLKLAFLSSTVLEFFTSVAIASLAIYIGFSLYGSIDWGPASSLTLFSGLAILTLAPEFFQPLRNLAAFYHDRATALGSANNLVLLLDSDACDEKSTTSNKYYKLSASDSDSEQHIAVRLQNLVIGYNQKLPLPHTINIDIQQAQMLSITGPSGAGKSTLLNTLAGYTAPIAGTMSIYPQAAPIAYLPQRGWIKNDTVFNNLKALAPNATKEQMFDALRIVGLDKELLQKHTGLNTLIGEHGQGLSGGQIQRISIARVLLNPAPLILLDEPTSKLDRLSKKYIISALKILKKEHILIVASHDPLLLNIADAHLDLSITSTEDDNEVLV</sequence>
<dbReference type="GO" id="GO:0042883">
    <property type="term" value="P:cysteine transport"/>
    <property type="evidence" value="ECO:0007669"/>
    <property type="project" value="InterPro"/>
</dbReference>
<dbReference type="Gene3D" id="3.40.50.300">
    <property type="entry name" value="P-loop containing nucleotide triphosphate hydrolases"/>
    <property type="match status" value="1"/>
</dbReference>
<name>A0AB39AVK7_9GAMM</name>
<dbReference type="GO" id="GO:0034040">
    <property type="term" value="F:ATPase-coupled lipid transmembrane transporter activity"/>
    <property type="evidence" value="ECO:0007669"/>
    <property type="project" value="TreeGrafter"/>
</dbReference>
<gene>
    <name evidence="10" type="primary">cydD</name>
    <name evidence="10" type="ORF">ABZP26_18490</name>
</gene>
<dbReference type="PROSITE" id="PS00211">
    <property type="entry name" value="ABC_TRANSPORTER_1"/>
    <property type="match status" value="1"/>
</dbReference>
<keyword evidence="6 7" id="KW-0472">Membrane</keyword>
<dbReference type="PANTHER" id="PTHR24221">
    <property type="entry name" value="ATP-BINDING CASSETTE SUB-FAMILY B"/>
    <property type="match status" value="1"/>
</dbReference>
<evidence type="ECO:0000256" key="4">
    <source>
        <dbReference type="ARBA" id="ARBA00022840"/>
    </source>
</evidence>
<dbReference type="GO" id="GO:0016887">
    <property type="term" value="F:ATP hydrolysis activity"/>
    <property type="evidence" value="ECO:0007669"/>
    <property type="project" value="InterPro"/>
</dbReference>
<dbReference type="InterPro" id="IPR036640">
    <property type="entry name" value="ABC1_TM_sf"/>
</dbReference>
<evidence type="ECO:0000256" key="7">
    <source>
        <dbReference type="SAM" id="Phobius"/>
    </source>
</evidence>
<keyword evidence="2 7" id="KW-0812">Transmembrane</keyword>
<feature type="transmembrane region" description="Helical" evidence="7">
    <location>
        <begin position="152"/>
        <end position="168"/>
    </location>
</feature>
<evidence type="ECO:0000256" key="2">
    <source>
        <dbReference type="ARBA" id="ARBA00022692"/>
    </source>
</evidence>
<dbReference type="InterPro" id="IPR017871">
    <property type="entry name" value="ABC_transporter-like_CS"/>
</dbReference>
<dbReference type="AlphaFoldDB" id="A0AB39AVK7"/>
<evidence type="ECO:0000259" key="8">
    <source>
        <dbReference type="PROSITE" id="PS50893"/>
    </source>
</evidence>
<keyword evidence="4" id="KW-0067">ATP-binding</keyword>
<dbReference type="Pfam" id="PF00005">
    <property type="entry name" value="ABC_tran"/>
    <property type="match status" value="1"/>
</dbReference>
<feature type="domain" description="ABC transporter" evidence="8">
    <location>
        <begin position="365"/>
        <end position="575"/>
    </location>
</feature>
<evidence type="ECO:0000313" key="10">
    <source>
        <dbReference type="EMBL" id="XDH89265.1"/>
    </source>
</evidence>
<dbReference type="InterPro" id="IPR003593">
    <property type="entry name" value="AAA+_ATPase"/>
</dbReference>
<dbReference type="Gene3D" id="1.20.1560.10">
    <property type="entry name" value="ABC transporter type 1, transmembrane domain"/>
    <property type="match status" value="1"/>
</dbReference>
<proteinExistence type="predicted"/>
<reference evidence="10" key="1">
    <citation type="submission" date="2024-07" db="EMBL/GenBank/DDBJ databases">
        <authorList>
            <person name="Jiang Y."/>
            <person name="Qin Q."/>
        </authorList>
    </citation>
    <scope>NUCLEOTIDE SEQUENCE</scope>
    <source>
        <strain evidence="10">SD03</strain>
    </source>
</reference>
<evidence type="ECO:0000259" key="9">
    <source>
        <dbReference type="PROSITE" id="PS50929"/>
    </source>
</evidence>
<dbReference type="PANTHER" id="PTHR24221:SF261">
    <property type="entry name" value="GLUTATHIONE_L-CYSTEINE TRANSPORT SYSTEM ATP-BINDING_PERMEASE PROTEIN CYDD"/>
    <property type="match status" value="1"/>
</dbReference>
<dbReference type="EMBL" id="CP162515">
    <property type="protein sequence ID" value="XDH89265.1"/>
    <property type="molecule type" value="Genomic_DNA"/>
</dbReference>
<dbReference type="GO" id="GO:0140359">
    <property type="term" value="F:ABC-type transporter activity"/>
    <property type="evidence" value="ECO:0007669"/>
    <property type="project" value="InterPro"/>
</dbReference>
<dbReference type="SUPFAM" id="SSF52540">
    <property type="entry name" value="P-loop containing nucleoside triphosphate hydrolases"/>
    <property type="match status" value="1"/>
</dbReference>
<dbReference type="GO" id="GO:0005886">
    <property type="term" value="C:plasma membrane"/>
    <property type="evidence" value="ECO:0007669"/>
    <property type="project" value="UniProtKB-SubCell"/>
</dbReference>
<dbReference type="RefSeq" id="WP_368485646.1">
    <property type="nucleotide sequence ID" value="NZ_CP162515.1"/>
</dbReference>
<accession>A0AB39AVK7</accession>
<evidence type="ECO:0000256" key="1">
    <source>
        <dbReference type="ARBA" id="ARBA00004651"/>
    </source>
</evidence>
<protein>
    <submittedName>
        <fullName evidence="10">Thiol reductant ABC exporter subunit CydD</fullName>
    </submittedName>
</protein>
<dbReference type="InterPro" id="IPR003439">
    <property type="entry name" value="ABC_transporter-like_ATP-bd"/>
</dbReference>
<dbReference type="SMART" id="SM00382">
    <property type="entry name" value="AAA"/>
    <property type="match status" value="1"/>
</dbReference>
<feature type="transmembrane region" description="Helical" evidence="7">
    <location>
        <begin position="252"/>
        <end position="277"/>
    </location>
</feature>
<organism evidence="10">
    <name type="scientific">Pseudoalteromonas sp. SD03</name>
    <dbReference type="NCBI Taxonomy" id="3231719"/>
    <lineage>
        <taxon>Bacteria</taxon>
        <taxon>Pseudomonadati</taxon>
        <taxon>Pseudomonadota</taxon>
        <taxon>Gammaproteobacteria</taxon>
        <taxon>Alteromonadales</taxon>
        <taxon>Pseudoalteromonadaceae</taxon>
        <taxon>Pseudoalteromonas</taxon>
    </lineage>
</organism>
<dbReference type="PROSITE" id="PS50893">
    <property type="entry name" value="ABC_TRANSPORTER_2"/>
    <property type="match status" value="1"/>
</dbReference>
<feature type="transmembrane region" description="Helical" evidence="7">
    <location>
        <begin position="29"/>
        <end position="50"/>
    </location>
</feature>
<feature type="transmembrane region" description="Helical" evidence="7">
    <location>
        <begin position="283"/>
        <end position="303"/>
    </location>
</feature>
<evidence type="ECO:0000256" key="3">
    <source>
        <dbReference type="ARBA" id="ARBA00022741"/>
    </source>
</evidence>
<keyword evidence="3" id="KW-0547">Nucleotide-binding</keyword>
<dbReference type="InterPro" id="IPR039421">
    <property type="entry name" value="Type_1_exporter"/>
</dbReference>
<feature type="transmembrane region" description="Helical" evidence="7">
    <location>
        <begin position="174"/>
        <end position="194"/>
    </location>
</feature>
<feature type="transmembrane region" description="Helical" evidence="7">
    <location>
        <begin position="70"/>
        <end position="86"/>
    </location>
</feature>
<dbReference type="CDD" id="cd18584">
    <property type="entry name" value="ABC_6TM_AarD_CydD"/>
    <property type="match status" value="1"/>
</dbReference>
<dbReference type="PROSITE" id="PS50929">
    <property type="entry name" value="ABC_TM1F"/>
    <property type="match status" value="1"/>
</dbReference>
<keyword evidence="5 7" id="KW-1133">Transmembrane helix</keyword>
<comment type="subcellular location">
    <subcellularLocation>
        <location evidence="1">Cell membrane</location>
        <topology evidence="1">Multi-pass membrane protein</topology>
    </subcellularLocation>
</comment>
<dbReference type="InterPro" id="IPR027417">
    <property type="entry name" value="P-loop_NTPase"/>
</dbReference>
<dbReference type="InterPro" id="IPR014216">
    <property type="entry name" value="ABC_transptr_CydD"/>
</dbReference>
<evidence type="ECO:0000256" key="5">
    <source>
        <dbReference type="ARBA" id="ARBA00022989"/>
    </source>
</evidence>
<dbReference type="Pfam" id="PF00664">
    <property type="entry name" value="ABC_membrane"/>
    <property type="match status" value="1"/>
</dbReference>
<dbReference type="NCBIfam" id="TIGR02857">
    <property type="entry name" value="CydD"/>
    <property type="match status" value="1"/>
</dbReference>
<evidence type="ECO:0000256" key="6">
    <source>
        <dbReference type="ARBA" id="ARBA00023136"/>
    </source>
</evidence>
<dbReference type="SUPFAM" id="SSF90123">
    <property type="entry name" value="ABC transporter transmembrane region"/>
    <property type="match status" value="1"/>
</dbReference>
<dbReference type="GO" id="GO:0005524">
    <property type="term" value="F:ATP binding"/>
    <property type="evidence" value="ECO:0007669"/>
    <property type="project" value="UniProtKB-KW"/>
</dbReference>
<dbReference type="InterPro" id="IPR011527">
    <property type="entry name" value="ABC1_TM_dom"/>
</dbReference>